<gene>
    <name evidence="1" type="ORF">EVOR1521_LOCUS24527</name>
</gene>
<dbReference type="AlphaFoldDB" id="A0AA36N737"/>
<sequence>MEHAKRQHLGWDVRAKQMLDTALHEESVQDMHLSSTFRKNPRHQKLVGAKTEMSAAPLKPHRCISEPSLSASPSPTALRTGTALRISPWKPVWEPGSSALTLCPQRNEEQLLSRRDDLTATISFLQSSIKKDHAEQMAWNSQWGFKRRPDGGFWMKPLERARLSLALPGNAASYAARSIFQLALVCIVVNFTTAQQAPYFMGPRAMTRSHLSSWLSFRDLSNKNMKRGLLLVPLWAAQVGEEGTCSASEEASGKCSVPQQITEEALAVELDGVAEDMQKLCPLYDSPLTPATLWVLKIIKRLAGTMSMVSLWPVGVHPESFADEYTAAVMTIIGRVLLGMYKTRDKSYVNIPTEMLAPEDLLKVENVHVPHYDPDGSPNFYWFEAAVPRIVLSKMYLPLMTCFYSALRKMNAENYSIAGRFDDALDDPNHNTWEAVLGEVKSKSKRDWVMSFYDIAHTWDGVALWPKQMTDFSTYFKKDEWEDELEHAIGFHLIGTHRLETGSWFFKDVAGYESVEFPFRIPLNSLSVFKVRPGFGKYGVDLLLS</sequence>
<proteinExistence type="predicted"/>
<reference evidence="1" key="1">
    <citation type="submission" date="2023-08" db="EMBL/GenBank/DDBJ databases">
        <authorList>
            <person name="Chen Y."/>
            <person name="Shah S."/>
            <person name="Dougan E. K."/>
            <person name="Thang M."/>
            <person name="Chan C."/>
        </authorList>
    </citation>
    <scope>NUCLEOTIDE SEQUENCE</scope>
</reference>
<organism evidence="1 2">
    <name type="scientific">Effrenium voratum</name>
    <dbReference type="NCBI Taxonomy" id="2562239"/>
    <lineage>
        <taxon>Eukaryota</taxon>
        <taxon>Sar</taxon>
        <taxon>Alveolata</taxon>
        <taxon>Dinophyceae</taxon>
        <taxon>Suessiales</taxon>
        <taxon>Symbiodiniaceae</taxon>
        <taxon>Effrenium</taxon>
    </lineage>
</organism>
<dbReference type="EMBL" id="CAUJNA010003411">
    <property type="protein sequence ID" value="CAJ1401360.1"/>
    <property type="molecule type" value="Genomic_DNA"/>
</dbReference>
<evidence type="ECO:0000313" key="1">
    <source>
        <dbReference type="EMBL" id="CAJ1401360.1"/>
    </source>
</evidence>
<comment type="caution">
    <text evidence="1">The sequence shown here is derived from an EMBL/GenBank/DDBJ whole genome shotgun (WGS) entry which is preliminary data.</text>
</comment>
<accession>A0AA36N737</accession>
<name>A0AA36N737_9DINO</name>
<evidence type="ECO:0000313" key="2">
    <source>
        <dbReference type="Proteomes" id="UP001178507"/>
    </source>
</evidence>
<keyword evidence="2" id="KW-1185">Reference proteome</keyword>
<dbReference type="Proteomes" id="UP001178507">
    <property type="component" value="Unassembled WGS sequence"/>
</dbReference>
<protein>
    <submittedName>
        <fullName evidence="1">Uncharacterized protein</fullName>
    </submittedName>
</protein>